<name>A0A4Z1SZK2_GIAMU</name>
<proteinExistence type="predicted"/>
<dbReference type="VEuPathDB" id="GiardiaDB:GMRT_10061"/>
<sequence>MDWNVLWRRETNSTLRVRVTIDEHGVTISEGSRELIKASGVQEINAFLGVLSVTLCDRDYIETVSLTGDQAGLDSLSLALCELLPPSPDALQRTKDTMEIARLRATCHLPRRRVDPSNAIQRIREIADDLGIRTSLLTQKQGSNTPAHRPSPLPDPALNRIQIHPTLEHGQREFTQLLIDSCSDICKGEQAFEAYRRRLEKINAKAQGIYSAGTTGGRLPLSLLPEYELEDAGGESARNRIPALSLTQEVVPNLDSTV</sequence>
<comment type="caution">
    <text evidence="1">The sequence shown here is derived from an EMBL/GenBank/DDBJ whole genome shotgun (WGS) entry which is preliminary data.</text>
</comment>
<dbReference type="AlphaFoldDB" id="A0A4Z1SZK2"/>
<evidence type="ECO:0000313" key="2">
    <source>
        <dbReference type="Proteomes" id="UP000315496"/>
    </source>
</evidence>
<dbReference type="Proteomes" id="UP000315496">
    <property type="component" value="Chromosome 4"/>
</dbReference>
<evidence type="ECO:0000313" key="1">
    <source>
        <dbReference type="EMBL" id="TNJ27083.1"/>
    </source>
</evidence>
<reference evidence="1 2" key="1">
    <citation type="submission" date="2019-05" db="EMBL/GenBank/DDBJ databases">
        <title>The compact genome of Giardia muris reveals important steps in the evolution of intestinal protozoan parasites.</title>
        <authorList>
            <person name="Xu F."/>
            <person name="Jimenez-Gonzalez A."/>
            <person name="Einarsson E."/>
            <person name="Astvaldsson A."/>
            <person name="Peirasmaki D."/>
            <person name="Eckmann L."/>
            <person name="Andersson J.O."/>
            <person name="Svard S.G."/>
            <person name="Jerlstrom-Hultqvist J."/>
        </authorList>
    </citation>
    <scope>NUCLEOTIDE SEQUENCE [LARGE SCALE GENOMIC DNA]</scope>
    <source>
        <strain evidence="1 2">Roberts-Thomson</strain>
    </source>
</reference>
<protein>
    <submittedName>
        <fullName evidence="1">Uncharacterized protein</fullName>
    </submittedName>
</protein>
<accession>A0A4Z1SZK2</accession>
<gene>
    <name evidence="1" type="ORF">GMRT_10061</name>
</gene>
<keyword evidence="2" id="KW-1185">Reference proteome</keyword>
<dbReference type="EMBL" id="VDLU01000004">
    <property type="protein sequence ID" value="TNJ27083.1"/>
    <property type="molecule type" value="Genomic_DNA"/>
</dbReference>
<organism evidence="1 2">
    <name type="scientific">Giardia muris</name>
    <dbReference type="NCBI Taxonomy" id="5742"/>
    <lineage>
        <taxon>Eukaryota</taxon>
        <taxon>Metamonada</taxon>
        <taxon>Diplomonadida</taxon>
        <taxon>Hexamitidae</taxon>
        <taxon>Giardiinae</taxon>
        <taxon>Giardia</taxon>
    </lineage>
</organism>